<dbReference type="SMR" id="A0A3B6CAB6"/>
<proteinExistence type="inferred from homology"/>
<dbReference type="STRING" id="4565.A0A3B6CAB6"/>
<sequence length="431" mass="48385">MLHTEEPPLDADHFVEAVPSSVPQPQLLEESAPPPPPPPQPVEKDERPLPAAALPQWSESGPGQDKGDKETRQDKNLLSLLGAEDKSDSQICQEQRFKENFLNNKMVYAHTQCCSRHLKIEKTDFDVGASLINPKNWICFVNSVLQCLVHTVPLVSKLLKDPHLHKCPDQFCGYCSLRNHAFEAIRLSGHVLYPTNFINCLHIISQDFVRGKQQDAHEFLNCFFDKLGKATISPRSEPRGSIVQEVFGGELESELSHCPKCNHRPSSKLEPFSDLSLEINQAGTVVDSLLSYTKAEALEDYRCESCNSCMKREKHLKVKKAPEVLIMHLKRFQSAGHRTSKITDMVNYQLELDLAPFMSSPDEQPQNYDLYGVVEHVGSGKDSGHYMSYIRSSDSGHYAGLGNHQGKSSGHKSVSFVLCQAWFLPVVLYFT</sequence>
<dbReference type="OrthoDB" id="420187at2759"/>
<dbReference type="Gramene" id="TraesCS2B02G408400.1">
    <property type="protein sequence ID" value="TraesCS2B02G408400.1"/>
    <property type="gene ID" value="TraesCS2B02G408400"/>
</dbReference>
<dbReference type="AlphaFoldDB" id="A0A3B6CAB6"/>
<dbReference type="PROSITE" id="PS50235">
    <property type="entry name" value="USP_3"/>
    <property type="match status" value="1"/>
</dbReference>
<dbReference type="PANTHER" id="PTHR24006:SF923">
    <property type="entry name" value="USP DOMAIN-CONTAINING PROTEIN"/>
    <property type="match status" value="1"/>
</dbReference>
<feature type="domain" description="USP" evidence="3">
    <location>
        <begin position="129"/>
        <end position="429"/>
    </location>
</feature>
<dbReference type="PANTHER" id="PTHR24006">
    <property type="entry name" value="UBIQUITIN CARBOXYL-TERMINAL HYDROLASE"/>
    <property type="match status" value="1"/>
</dbReference>
<dbReference type="SUPFAM" id="SSF54001">
    <property type="entry name" value="Cysteine proteinases"/>
    <property type="match status" value="1"/>
</dbReference>
<dbReference type="EnsemblPlants" id="TraesCS2B02G408400.1">
    <property type="protein sequence ID" value="TraesCS2B02G408400.1"/>
    <property type="gene ID" value="TraesCS2B02G408400"/>
</dbReference>
<dbReference type="Proteomes" id="UP000019116">
    <property type="component" value="Chromosome 2B"/>
</dbReference>
<dbReference type="Gramene" id="TraesCS2B03G1040400.1">
    <property type="protein sequence ID" value="TraesCS2B03G1040400.1.CDS"/>
    <property type="gene ID" value="TraesCS2B03G1040400"/>
</dbReference>
<comment type="similarity">
    <text evidence="1">Belongs to the peptidase C19 family.</text>
</comment>
<dbReference type="Pfam" id="PF00443">
    <property type="entry name" value="UCH"/>
    <property type="match status" value="1"/>
</dbReference>
<feature type="compositionally biased region" description="Pro residues" evidence="2">
    <location>
        <begin position="32"/>
        <end position="41"/>
    </location>
</feature>
<dbReference type="InterPro" id="IPR018200">
    <property type="entry name" value="USP_CS"/>
</dbReference>
<dbReference type="Gramene" id="TraesRN2B0101079300.1">
    <property type="protein sequence ID" value="TraesRN2B0101079300.1"/>
    <property type="gene ID" value="TraesRN2B0101079300"/>
</dbReference>
<evidence type="ECO:0000259" key="3">
    <source>
        <dbReference type="PROSITE" id="PS50235"/>
    </source>
</evidence>
<dbReference type="Gene3D" id="3.90.70.10">
    <property type="entry name" value="Cysteine proteinases"/>
    <property type="match status" value="1"/>
</dbReference>
<dbReference type="InterPro" id="IPR038765">
    <property type="entry name" value="Papain-like_cys_pep_sf"/>
</dbReference>
<dbReference type="InterPro" id="IPR050164">
    <property type="entry name" value="Peptidase_C19"/>
</dbReference>
<dbReference type="GO" id="GO:0004843">
    <property type="term" value="F:cysteine-type deubiquitinase activity"/>
    <property type="evidence" value="ECO:0000318"/>
    <property type="project" value="GO_Central"/>
</dbReference>
<reference evidence="4" key="2">
    <citation type="submission" date="2018-10" db="UniProtKB">
        <authorList>
            <consortium name="EnsemblPlants"/>
        </authorList>
    </citation>
    <scope>IDENTIFICATION</scope>
</reference>
<dbReference type="Gramene" id="TraesWEE_scaffold_003433_01G000200.1">
    <property type="protein sequence ID" value="TraesWEE_scaffold_003433_01G000200.1"/>
    <property type="gene ID" value="TraesWEE_scaffold_003433_01G000200"/>
</dbReference>
<dbReference type="GO" id="GO:0031647">
    <property type="term" value="P:regulation of protein stability"/>
    <property type="evidence" value="ECO:0000318"/>
    <property type="project" value="GO_Central"/>
</dbReference>
<feature type="compositionally biased region" description="Basic and acidic residues" evidence="2">
    <location>
        <begin position="1"/>
        <end position="15"/>
    </location>
</feature>
<dbReference type="PROSITE" id="PS00973">
    <property type="entry name" value="USP_2"/>
    <property type="match status" value="1"/>
</dbReference>
<dbReference type="GO" id="GO:0005829">
    <property type="term" value="C:cytosol"/>
    <property type="evidence" value="ECO:0000318"/>
    <property type="project" value="GO_Central"/>
</dbReference>
<accession>A0A3B6CAB6</accession>
<gene>
    <name evidence="4" type="primary">LOC123046186</name>
</gene>
<dbReference type="GO" id="GO:0005634">
    <property type="term" value="C:nucleus"/>
    <property type="evidence" value="ECO:0000318"/>
    <property type="project" value="GO_Central"/>
</dbReference>
<evidence type="ECO:0000256" key="2">
    <source>
        <dbReference type="SAM" id="MobiDB-lite"/>
    </source>
</evidence>
<organism evidence="4">
    <name type="scientific">Triticum aestivum</name>
    <name type="common">Wheat</name>
    <dbReference type="NCBI Taxonomy" id="4565"/>
    <lineage>
        <taxon>Eukaryota</taxon>
        <taxon>Viridiplantae</taxon>
        <taxon>Streptophyta</taxon>
        <taxon>Embryophyta</taxon>
        <taxon>Tracheophyta</taxon>
        <taxon>Spermatophyta</taxon>
        <taxon>Magnoliopsida</taxon>
        <taxon>Liliopsida</taxon>
        <taxon>Poales</taxon>
        <taxon>Poaceae</taxon>
        <taxon>BOP clade</taxon>
        <taxon>Pooideae</taxon>
        <taxon>Triticodae</taxon>
        <taxon>Triticeae</taxon>
        <taxon>Triticinae</taxon>
        <taxon>Triticum</taxon>
    </lineage>
</organism>
<dbReference type="InterPro" id="IPR001394">
    <property type="entry name" value="Peptidase_C19_UCH"/>
</dbReference>
<evidence type="ECO:0000313" key="5">
    <source>
        <dbReference type="Proteomes" id="UP000019116"/>
    </source>
</evidence>
<name>A0A3B6CAB6_WHEAT</name>
<feature type="region of interest" description="Disordered" evidence="2">
    <location>
        <begin position="1"/>
        <end position="71"/>
    </location>
</feature>
<dbReference type="RefSeq" id="XP_044325426.1">
    <property type="nucleotide sequence ID" value="XM_044469491.1"/>
</dbReference>
<evidence type="ECO:0000313" key="4">
    <source>
        <dbReference type="EnsemblPlants" id="TraesCS2B02G408400.1"/>
    </source>
</evidence>
<dbReference type="GeneID" id="123046186"/>
<dbReference type="InterPro" id="IPR028889">
    <property type="entry name" value="USP"/>
</dbReference>
<keyword evidence="5" id="KW-1185">Reference proteome</keyword>
<protein>
    <recommendedName>
        <fullName evidence="3">USP domain-containing protein</fullName>
    </recommendedName>
</protein>
<dbReference type="GO" id="GO:0016579">
    <property type="term" value="P:protein deubiquitination"/>
    <property type="evidence" value="ECO:0007669"/>
    <property type="project" value="InterPro"/>
</dbReference>
<evidence type="ECO:0000256" key="1">
    <source>
        <dbReference type="ARBA" id="ARBA00009085"/>
    </source>
</evidence>
<reference evidence="4" key="1">
    <citation type="submission" date="2018-08" db="EMBL/GenBank/DDBJ databases">
        <authorList>
            <person name="Rossello M."/>
        </authorList>
    </citation>
    <scope>NUCLEOTIDE SEQUENCE [LARGE SCALE GENOMIC DNA]</scope>
    <source>
        <strain evidence="4">cv. Chinese Spring</strain>
    </source>
</reference>
<dbReference type="Gramene" id="TraesCLE_scaffold_029599_01G000100.1">
    <property type="protein sequence ID" value="TraesCLE_scaffold_029599_01G000100.1"/>
    <property type="gene ID" value="TraesCLE_scaffold_029599_01G000100"/>
</dbReference>